<organism evidence="2 3">
    <name type="scientific">Adineta steineri</name>
    <dbReference type="NCBI Taxonomy" id="433720"/>
    <lineage>
        <taxon>Eukaryota</taxon>
        <taxon>Metazoa</taxon>
        <taxon>Spiralia</taxon>
        <taxon>Gnathifera</taxon>
        <taxon>Rotifera</taxon>
        <taxon>Eurotatoria</taxon>
        <taxon>Bdelloidea</taxon>
        <taxon>Adinetida</taxon>
        <taxon>Adinetidae</taxon>
        <taxon>Adineta</taxon>
    </lineage>
</organism>
<comment type="caution">
    <text evidence="2">The sequence shown here is derived from an EMBL/GenBank/DDBJ whole genome shotgun (WGS) entry which is preliminary data.</text>
</comment>
<dbReference type="AlphaFoldDB" id="A0A820LV19"/>
<evidence type="ECO:0000256" key="1">
    <source>
        <dbReference type="SAM" id="Coils"/>
    </source>
</evidence>
<evidence type="ECO:0000313" key="3">
    <source>
        <dbReference type="Proteomes" id="UP000663881"/>
    </source>
</evidence>
<dbReference type="EMBL" id="CAJOAY010023018">
    <property type="protein sequence ID" value="CAF4362672.1"/>
    <property type="molecule type" value="Genomic_DNA"/>
</dbReference>
<dbReference type="Proteomes" id="UP000663881">
    <property type="component" value="Unassembled WGS sequence"/>
</dbReference>
<keyword evidence="1" id="KW-0175">Coiled coil</keyword>
<feature type="coiled-coil region" evidence="1">
    <location>
        <begin position="7"/>
        <end position="62"/>
    </location>
</feature>
<name>A0A820LV19_9BILA</name>
<reference evidence="2" key="1">
    <citation type="submission" date="2021-02" db="EMBL/GenBank/DDBJ databases">
        <authorList>
            <person name="Nowell W R."/>
        </authorList>
    </citation>
    <scope>NUCLEOTIDE SEQUENCE</scope>
</reference>
<protein>
    <submittedName>
        <fullName evidence="2">Uncharacterized protein</fullName>
    </submittedName>
</protein>
<proteinExistence type="predicted"/>
<sequence length="76" mass="9058">MDASKGIAELRIELGKEERRSVELEQKREEDFYNYMKDMKKLEEKGEELDEMRKIVDELIMNEKGAIDRCEDNSKT</sequence>
<accession>A0A820LV19</accession>
<gene>
    <name evidence="2" type="ORF">OKA104_LOCUS49411</name>
</gene>
<evidence type="ECO:0000313" key="2">
    <source>
        <dbReference type="EMBL" id="CAF4362672.1"/>
    </source>
</evidence>